<protein>
    <submittedName>
        <fullName evidence="1">Uncharacterized protein</fullName>
    </submittedName>
</protein>
<proteinExistence type="predicted"/>
<reference evidence="1" key="1">
    <citation type="journal article" date="2023" name="G3 (Bethesda)">
        <title>Whole genome assemblies of Zophobas morio and Tenebrio molitor.</title>
        <authorList>
            <person name="Kaur S."/>
            <person name="Stinson S.A."/>
            <person name="diCenzo G.C."/>
        </authorList>
    </citation>
    <scope>NUCLEOTIDE SEQUENCE</scope>
    <source>
        <strain evidence="1">QUZm001</strain>
    </source>
</reference>
<dbReference type="Proteomes" id="UP001168821">
    <property type="component" value="Unassembled WGS sequence"/>
</dbReference>
<comment type="caution">
    <text evidence="1">The sequence shown here is derived from an EMBL/GenBank/DDBJ whole genome shotgun (WGS) entry which is preliminary data.</text>
</comment>
<dbReference type="EMBL" id="JALNTZ010000004">
    <property type="protein sequence ID" value="KAJ3654004.1"/>
    <property type="molecule type" value="Genomic_DNA"/>
</dbReference>
<sequence>MADTIVSSGMLTSLYDAIQDAFRETAVFAFSRSAVRVFNKCPDSTSLRSGKLCLVDRKMGCADAMRESSDAGRALFDYGNREKVPNGEEILIMAVLCGNCRGNEVSRLWVCLDEFDGGDNIFDEIKACLNSNGGEIKHFLL</sequence>
<gene>
    <name evidence="1" type="ORF">Zmor_013219</name>
</gene>
<dbReference type="AlphaFoldDB" id="A0AA38IFB2"/>
<accession>A0AA38IFB2</accession>
<evidence type="ECO:0000313" key="1">
    <source>
        <dbReference type="EMBL" id="KAJ3654004.1"/>
    </source>
</evidence>
<evidence type="ECO:0000313" key="2">
    <source>
        <dbReference type="Proteomes" id="UP001168821"/>
    </source>
</evidence>
<keyword evidence="2" id="KW-1185">Reference proteome</keyword>
<organism evidence="1 2">
    <name type="scientific">Zophobas morio</name>
    <dbReference type="NCBI Taxonomy" id="2755281"/>
    <lineage>
        <taxon>Eukaryota</taxon>
        <taxon>Metazoa</taxon>
        <taxon>Ecdysozoa</taxon>
        <taxon>Arthropoda</taxon>
        <taxon>Hexapoda</taxon>
        <taxon>Insecta</taxon>
        <taxon>Pterygota</taxon>
        <taxon>Neoptera</taxon>
        <taxon>Endopterygota</taxon>
        <taxon>Coleoptera</taxon>
        <taxon>Polyphaga</taxon>
        <taxon>Cucujiformia</taxon>
        <taxon>Tenebrionidae</taxon>
        <taxon>Zophobas</taxon>
    </lineage>
</organism>
<name>A0AA38IFB2_9CUCU</name>